<proteinExistence type="predicted"/>
<evidence type="ECO:0000313" key="3">
    <source>
        <dbReference type="Proteomes" id="UP000003560"/>
    </source>
</evidence>
<dbReference type="Proteomes" id="UP000003560">
    <property type="component" value="Unassembled WGS sequence"/>
</dbReference>
<comment type="caution">
    <text evidence="2">The sequence shown here is derived from an EMBL/GenBank/DDBJ whole genome shotgun (WGS) entry which is preliminary data.</text>
</comment>
<keyword evidence="1" id="KW-0472">Membrane</keyword>
<protein>
    <submittedName>
        <fullName evidence="2">Uncharacterized protein</fullName>
    </submittedName>
</protein>
<feature type="transmembrane region" description="Helical" evidence="1">
    <location>
        <begin position="150"/>
        <end position="172"/>
    </location>
</feature>
<organism evidence="2 3">
    <name type="scientific">Collinsella stercoris DSM 13279</name>
    <dbReference type="NCBI Taxonomy" id="445975"/>
    <lineage>
        <taxon>Bacteria</taxon>
        <taxon>Bacillati</taxon>
        <taxon>Actinomycetota</taxon>
        <taxon>Coriobacteriia</taxon>
        <taxon>Coriobacteriales</taxon>
        <taxon>Coriobacteriaceae</taxon>
        <taxon>Collinsella</taxon>
    </lineage>
</organism>
<keyword evidence="3" id="KW-1185">Reference proteome</keyword>
<evidence type="ECO:0000313" key="2">
    <source>
        <dbReference type="EMBL" id="EEA90518.1"/>
    </source>
</evidence>
<name>B6GB24_9ACTN</name>
<feature type="transmembrane region" description="Helical" evidence="1">
    <location>
        <begin position="219"/>
        <end position="238"/>
    </location>
</feature>
<feature type="transmembrane region" description="Helical" evidence="1">
    <location>
        <begin position="179"/>
        <end position="199"/>
    </location>
</feature>
<dbReference type="AlphaFoldDB" id="B6GB24"/>
<gene>
    <name evidence="2" type="ORF">COLSTE_01277</name>
</gene>
<reference evidence="2 3" key="1">
    <citation type="submission" date="2008-10" db="EMBL/GenBank/DDBJ databases">
        <title>Draft genome sequence of Collinsella stercoris (DSM 13279).</title>
        <authorList>
            <person name="Sudarsanam P."/>
            <person name="Ley R."/>
            <person name="Guruge J."/>
            <person name="Turnbaugh P.J."/>
            <person name="Mahowald M."/>
            <person name="Liep D."/>
            <person name="Gordon J."/>
        </authorList>
    </citation>
    <scope>NUCLEOTIDE SEQUENCE [LARGE SCALE GENOMIC DNA]</scope>
    <source>
        <strain evidence="2 3">DSM 13279</strain>
    </source>
</reference>
<accession>B6GB24</accession>
<evidence type="ECO:0000256" key="1">
    <source>
        <dbReference type="SAM" id="Phobius"/>
    </source>
</evidence>
<sequence>MLAEILIVFASASEVQAYAGADMTAGDVFYNISRGMMVQEYFASGRTFSIPVLWLTNILVLLLGAVMLAMPSRDGIERGRMMASGSRTHYWLSRCVLALIWPLLALITRLACSEAFALAWGGSAAMGQVSDGACILFESQGVVVWGGAQLVATVLIELVGGCVMCLALASMALATHTPIACMVAIGYVVVGVYSCSPLFLTNWMMAYRTVEYGCGLSAVLGAVAGVCVLLSCCVYAHVRLRRRDVI</sequence>
<reference evidence="2 3" key="2">
    <citation type="submission" date="2008-10" db="EMBL/GenBank/DDBJ databases">
        <authorList>
            <person name="Fulton L."/>
            <person name="Clifton S."/>
            <person name="Fulton B."/>
            <person name="Xu J."/>
            <person name="Minx P."/>
            <person name="Pepin K.H."/>
            <person name="Johnson M."/>
            <person name="Thiruvilangam P."/>
            <person name="Bhonagiri V."/>
            <person name="Nash W.E."/>
            <person name="Mardis E.R."/>
            <person name="Wilson R.K."/>
        </authorList>
    </citation>
    <scope>NUCLEOTIDE SEQUENCE [LARGE SCALE GENOMIC DNA]</scope>
    <source>
        <strain evidence="2 3">DSM 13279</strain>
    </source>
</reference>
<keyword evidence="1" id="KW-0812">Transmembrane</keyword>
<keyword evidence="1" id="KW-1133">Transmembrane helix</keyword>
<dbReference type="STRING" id="445975.COLSTE_01277"/>
<feature type="transmembrane region" description="Helical" evidence="1">
    <location>
        <begin position="91"/>
        <end position="111"/>
    </location>
</feature>
<dbReference type="EMBL" id="ABXJ01000069">
    <property type="protein sequence ID" value="EEA90518.1"/>
    <property type="molecule type" value="Genomic_DNA"/>
</dbReference>
<feature type="transmembrane region" description="Helical" evidence="1">
    <location>
        <begin position="48"/>
        <end position="70"/>
    </location>
</feature>
<dbReference type="HOGENOM" id="CLU_085024_0_0_11"/>